<feature type="region of interest" description="Disordered" evidence="5">
    <location>
        <begin position="69"/>
        <end position="93"/>
    </location>
</feature>
<dbReference type="InterPro" id="IPR012337">
    <property type="entry name" value="RNaseH-like_sf"/>
</dbReference>
<dbReference type="PANTHER" id="PTHR11046">
    <property type="entry name" value="OLIGORIBONUCLEASE, MITOCHONDRIAL"/>
    <property type="match status" value="1"/>
</dbReference>
<evidence type="ECO:0000313" key="8">
    <source>
        <dbReference type="Proteomes" id="UP001182556"/>
    </source>
</evidence>
<evidence type="ECO:0000256" key="1">
    <source>
        <dbReference type="ARBA" id="ARBA00009921"/>
    </source>
</evidence>
<keyword evidence="4" id="KW-0269">Exonuclease</keyword>
<dbReference type="AlphaFoldDB" id="A0AAD9CZG2"/>
<accession>A0AAD9CZG2</accession>
<proteinExistence type="inferred from homology"/>
<dbReference type="SUPFAM" id="SSF53098">
    <property type="entry name" value="Ribonuclease H-like"/>
    <property type="match status" value="1"/>
</dbReference>
<dbReference type="GO" id="GO:0000175">
    <property type="term" value="F:3'-5'-RNA exonuclease activity"/>
    <property type="evidence" value="ECO:0007669"/>
    <property type="project" value="InterPro"/>
</dbReference>
<protein>
    <submittedName>
        <fullName evidence="7">Ribonuclease H-like domain-containing protein</fullName>
    </submittedName>
</protein>
<sequence>MVSGVISRFAALSTVSSVPARLAPAYTLGPVFRSSRHFTTKPTRTTPPLRQVLLRRLLPPSVKNILHKARAPNSASSTSGASTNAAVGKMDNHAVGPSAPGQLRYEDGPMIWVDCEMTGLNYETDRIIEIAVIITNGRLEPVDEGIEYVIQTPKEVLDGMDEWCTNQHGKTGLTAACIASPHTHDEVSRLVLEYIQKWVPDKGAALLAGSTVHADMRFLLRQMPEVMKHLSYRIVDVSSVKELCRRWYPTVRAREQSARTGEATHRALDDIRASIRELKFYQENIFIPLEPLERKSEGEGEGADVERKTAL</sequence>
<dbReference type="EMBL" id="JAODAN010000005">
    <property type="protein sequence ID" value="KAK1924307.1"/>
    <property type="molecule type" value="Genomic_DNA"/>
</dbReference>
<keyword evidence="2" id="KW-0540">Nuclease</keyword>
<keyword evidence="8" id="KW-1185">Reference proteome</keyword>
<evidence type="ECO:0000313" key="7">
    <source>
        <dbReference type="EMBL" id="KAK1924307.1"/>
    </source>
</evidence>
<name>A0AAD9CZG2_PAPLA</name>
<dbReference type="PANTHER" id="PTHR11046:SF0">
    <property type="entry name" value="OLIGORIBONUCLEASE, MITOCHONDRIAL"/>
    <property type="match status" value="1"/>
</dbReference>
<dbReference type="InterPro" id="IPR022894">
    <property type="entry name" value="Oligoribonuclease"/>
</dbReference>
<organism evidence="7 8">
    <name type="scientific">Papiliotrema laurentii</name>
    <name type="common">Cryptococcus laurentii</name>
    <dbReference type="NCBI Taxonomy" id="5418"/>
    <lineage>
        <taxon>Eukaryota</taxon>
        <taxon>Fungi</taxon>
        <taxon>Dikarya</taxon>
        <taxon>Basidiomycota</taxon>
        <taxon>Agaricomycotina</taxon>
        <taxon>Tremellomycetes</taxon>
        <taxon>Tremellales</taxon>
        <taxon>Rhynchogastremaceae</taxon>
        <taxon>Papiliotrema</taxon>
    </lineage>
</organism>
<comment type="caution">
    <text evidence="7">The sequence shown here is derived from an EMBL/GenBank/DDBJ whole genome shotgun (WGS) entry which is preliminary data.</text>
</comment>
<reference evidence="7" key="1">
    <citation type="submission" date="2023-02" db="EMBL/GenBank/DDBJ databases">
        <title>Identification and recombinant expression of a fungal hydrolase from Papiliotrema laurentii that hydrolyzes apple cutin and clears colloidal polyester polyurethane.</title>
        <authorList>
            <consortium name="DOE Joint Genome Institute"/>
            <person name="Roman V.A."/>
            <person name="Bojanowski C."/>
            <person name="Crable B.R."/>
            <person name="Wagner D.N."/>
            <person name="Hung C.S."/>
            <person name="Nadeau L.J."/>
            <person name="Schratz L."/>
            <person name="Haridas S."/>
            <person name="Pangilinan J."/>
            <person name="Lipzen A."/>
            <person name="Na H."/>
            <person name="Yan M."/>
            <person name="Ng V."/>
            <person name="Grigoriev I.V."/>
            <person name="Spatafora J.W."/>
            <person name="Barlow D."/>
            <person name="Biffinger J."/>
            <person name="Kelley-Loughnane N."/>
            <person name="Varaljay V.A."/>
            <person name="Crookes-Goodson W.J."/>
        </authorList>
    </citation>
    <scope>NUCLEOTIDE SEQUENCE</scope>
    <source>
        <strain evidence="7">5307AH</strain>
    </source>
</reference>
<dbReference type="Proteomes" id="UP001182556">
    <property type="component" value="Unassembled WGS sequence"/>
</dbReference>
<evidence type="ECO:0000256" key="4">
    <source>
        <dbReference type="ARBA" id="ARBA00022839"/>
    </source>
</evidence>
<comment type="similarity">
    <text evidence="1">Belongs to the oligoribonuclease family.</text>
</comment>
<evidence type="ECO:0000256" key="2">
    <source>
        <dbReference type="ARBA" id="ARBA00022722"/>
    </source>
</evidence>
<dbReference type="GO" id="GO:0003676">
    <property type="term" value="F:nucleic acid binding"/>
    <property type="evidence" value="ECO:0007669"/>
    <property type="project" value="InterPro"/>
</dbReference>
<evidence type="ECO:0000256" key="5">
    <source>
        <dbReference type="SAM" id="MobiDB-lite"/>
    </source>
</evidence>
<dbReference type="InterPro" id="IPR036397">
    <property type="entry name" value="RNaseH_sf"/>
</dbReference>
<feature type="compositionally biased region" description="Low complexity" evidence="5">
    <location>
        <begin position="71"/>
        <end position="86"/>
    </location>
</feature>
<dbReference type="Gene3D" id="3.30.420.10">
    <property type="entry name" value="Ribonuclease H-like superfamily/Ribonuclease H"/>
    <property type="match status" value="1"/>
</dbReference>
<dbReference type="GO" id="GO:0005739">
    <property type="term" value="C:mitochondrion"/>
    <property type="evidence" value="ECO:0007669"/>
    <property type="project" value="TreeGrafter"/>
</dbReference>
<feature type="domain" description="Exonuclease" evidence="6">
    <location>
        <begin position="109"/>
        <end position="287"/>
    </location>
</feature>
<dbReference type="CDD" id="cd06135">
    <property type="entry name" value="Orn"/>
    <property type="match status" value="1"/>
</dbReference>
<dbReference type="SMART" id="SM00479">
    <property type="entry name" value="EXOIII"/>
    <property type="match status" value="1"/>
</dbReference>
<dbReference type="Pfam" id="PF00929">
    <property type="entry name" value="RNase_T"/>
    <property type="match status" value="1"/>
</dbReference>
<dbReference type="NCBIfam" id="NF003765">
    <property type="entry name" value="PRK05359.1"/>
    <property type="match status" value="1"/>
</dbReference>
<gene>
    <name evidence="7" type="ORF">DB88DRAFT_489804</name>
</gene>
<evidence type="ECO:0000256" key="3">
    <source>
        <dbReference type="ARBA" id="ARBA00022801"/>
    </source>
</evidence>
<dbReference type="InterPro" id="IPR013520">
    <property type="entry name" value="Ribonucl_H"/>
</dbReference>
<keyword evidence="3" id="KW-0378">Hydrolase</keyword>
<evidence type="ECO:0000259" key="6">
    <source>
        <dbReference type="SMART" id="SM00479"/>
    </source>
</evidence>
<dbReference type="FunFam" id="3.30.420.10:FF:000003">
    <property type="entry name" value="Oligoribonuclease"/>
    <property type="match status" value="1"/>
</dbReference>